<dbReference type="PANTHER" id="PTHR46471">
    <property type="entry name" value="CHITIN DEACETYLASE"/>
    <property type="match status" value="1"/>
</dbReference>
<organism evidence="9 10">
    <name type="scientific">Podila minutissima</name>
    <dbReference type="NCBI Taxonomy" id="64525"/>
    <lineage>
        <taxon>Eukaryota</taxon>
        <taxon>Fungi</taxon>
        <taxon>Fungi incertae sedis</taxon>
        <taxon>Mucoromycota</taxon>
        <taxon>Mortierellomycotina</taxon>
        <taxon>Mortierellomycetes</taxon>
        <taxon>Mortierellales</taxon>
        <taxon>Mortierellaceae</taxon>
        <taxon>Podila</taxon>
    </lineage>
</organism>
<feature type="compositionally biased region" description="Low complexity" evidence="6">
    <location>
        <begin position="284"/>
        <end position="294"/>
    </location>
</feature>
<dbReference type="InterPro" id="IPR011330">
    <property type="entry name" value="Glyco_hydro/deAcase_b/a-brl"/>
</dbReference>
<dbReference type="Proteomes" id="UP000696485">
    <property type="component" value="Unassembled WGS sequence"/>
</dbReference>
<keyword evidence="4" id="KW-0378">Hydrolase</keyword>
<dbReference type="Pfam" id="PF01522">
    <property type="entry name" value="Polysacc_deac_1"/>
    <property type="match status" value="1"/>
</dbReference>
<keyword evidence="10" id="KW-1185">Reference proteome</keyword>
<feature type="chain" id="PRO_5040297117" description="NodB homology domain-containing protein" evidence="7">
    <location>
        <begin position="22"/>
        <end position="325"/>
    </location>
</feature>
<comment type="cofactor">
    <cofactor evidence="1">
        <name>Co(2+)</name>
        <dbReference type="ChEBI" id="CHEBI:48828"/>
    </cofactor>
</comment>
<dbReference type="PROSITE" id="PS51677">
    <property type="entry name" value="NODB"/>
    <property type="match status" value="1"/>
</dbReference>
<dbReference type="GO" id="GO:0005975">
    <property type="term" value="P:carbohydrate metabolic process"/>
    <property type="evidence" value="ECO:0007669"/>
    <property type="project" value="InterPro"/>
</dbReference>
<dbReference type="InterPro" id="IPR002509">
    <property type="entry name" value="NODB_dom"/>
</dbReference>
<evidence type="ECO:0000313" key="10">
    <source>
        <dbReference type="Proteomes" id="UP000696485"/>
    </source>
</evidence>
<keyword evidence="5" id="KW-0119">Carbohydrate metabolism</keyword>
<evidence type="ECO:0000256" key="2">
    <source>
        <dbReference type="ARBA" id="ARBA00022723"/>
    </source>
</evidence>
<dbReference type="EMBL" id="JAAAUY010001263">
    <property type="protein sequence ID" value="KAF9323541.1"/>
    <property type="molecule type" value="Genomic_DNA"/>
</dbReference>
<evidence type="ECO:0000256" key="7">
    <source>
        <dbReference type="SAM" id="SignalP"/>
    </source>
</evidence>
<reference evidence="9" key="1">
    <citation type="journal article" date="2020" name="Fungal Divers.">
        <title>Resolving the Mortierellaceae phylogeny through synthesis of multi-gene phylogenetics and phylogenomics.</title>
        <authorList>
            <person name="Vandepol N."/>
            <person name="Liber J."/>
            <person name="Desiro A."/>
            <person name="Na H."/>
            <person name="Kennedy M."/>
            <person name="Barry K."/>
            <person name="Grigoriev I.V."/>
            <person name="Miller A.N."/>
            <person name="O'Donnell K."/>
            <person name="Stajich J.E."/>
            <person name="Bonito G."/>
        </authorList>
    </citation>
    <scope>NUCLEOTIDE SEQUENCE</scope>
    <source>
        <strain evidence="9">NVP1</strain>
    </source>
</reference>
<dbReference type="GO" id="GO:0016810">
    <property type="term" value="F:hydrolase activity, acting on carbon-nitrogen (but not peptide) bonds"/>
    <property type="evidence" value="ECO:0007669"/>
    <property type="project" value="InterPro"/>
</dbReference>
<feature type="compositionally biased region" description="Pro residues" evidence="6">
    <location>
        <begin position="262"/>
        <end position="275"/>
    </location>
</feature>
<name>A0A9P5SAC7_9FUNG</name>
<dbReference type="SUPFAM" id="SSF88713">
    <property type="entry name" value="Glycoside hydrolase/deacetylase"/>
    <property type="match status" value="1"/>
</dbReference>
<gene>
    <name evidence="9" type="ORF">BG006_001354</name>
</gene>
<protein>
    <recommendedName>
        <fullName evidence="8">NodB homology domain-containing protein</fullName>
    </recommendedName>
</protein>
<dbReference type="PANTHER" id="PTHR46471:SF2">
    <property type="entry name" value="CHITIN DEACETYLASE-RELATED"/>
    <property type="match status" value="1"/>
</dbReference>
<evidence type="ECO:0000256" key="3">
    <source>
        <dbReference type="ARBA" id="ARBA00022729"/>
    </source>
</evidence>
<dbReference type="Gene3D" id="3.20.20.370">
    <property type="entry name" value="Glycoside hydrolase/deacetylase"/>
    <property type="match status" value="1"/>
</dbReference>
<keyword evidence="3 7" id="KW-0732">Signal</keyword>
<feature type="region of interest" description="Disordered" evidence="6">
    <location>
        <begin position="253"/>
        <end position="294"/>
    </location>
</feature>
<evidence type="ECO:0000256" key="1">
    <source>
        <dbReference type="ARBA" id="ARBA00001941"/>
    </source>
</evidence>
<comment type="caution">
    <text evidence="9">The sequence shown here is derived from an EMBL/GenBank/DDBJ whole genome shotgun (WGS) entry which is preliminary data.</text>
</comment>
<dbReference type="GO" id="GO:0046872">
    <property type="term" value="F:metal ion binding"/>
    <property type="evidence" value="ECO:0007669"/>
    <property type="project" value="UniProtKB-KW"/>
</dbReference>
<evidence type="ECO:0000256" key="6">
    <source>
        <dbReference type="SAM" id="MobiDB-lite"/>
    </source>
</evidence>
<evidence type="ECO:0000256" key="4">
    <source>
        <dbReference type="ARBA" id="ARBA00022801"/>
    </source>
</evidence>
<dbReference type="AlphaFoldDB" id="A0A9P5SAC7"/>
<feature type="domain" description="NodB homology" evidence="8">
    <location>
        <begin position="37"/>
        <end position="230"/>
    </location>
</feature>
<evidence type="ECO:0000259" key="8">
    <source>
        <dbReference type="PROSITE" id="PS51677"/>
    </source>
</evidence>
<proteinExistence type="predicted"/>
<accession>A0A9P5SAC7</accession>
<sequence length="325" mass="33813">MKIPTTIITLSALFMASMVSAVMPDDPAKIDTCTAPGTVALTFDDGPGIYNDQLLAILAKKNVKATFFMIGENIVATPALSATLKKILAGGHQLASHTYTHSNLDLMTAEQMKSEISRTSDAMFTHAGVRPAYMRAPEGRCSELCTKVMGELGLVISHWNVDTNDWRHKAQAPQTAADLSMVEINDVIVKNSNPATDSFILLQHEIHKFSVELLAERVIDAILAKGYKFVTMEECVGKPSYLSGSVVPPVVPPTTGPTSGAPVPPPSGGVVPPPSATSGGAGAPGSTTRSAVSAAATTGTTSGAGALQMGAWAMGLAAAVGYTLF</sequence>
<evidence type="ECO:0000313" key="9">
    <source>
        <dbReference type="EMBL" id="KAF9323541.1"/>
    </source>
</evidence>
<evidence type="ECO:0000256" key="5">
    <source>
        <dbReference type="ARBA" id="ARBA00023277"/>
    </source>
</evidence>
<feature type="signal peptide" evidence="7">
    <location>
        <begin position="1"/>
        <end position="21"/>
    </location>
</feature>
<keyword evidence="2" id="KW-0479">Metal-binding</keyword>